<dbReference type="NCBIfam" id="TIGR02745">
    <property type="entry name" value="ccoG_rdxA_fixG"/>
    <property type="match status" value="1"/>
</dbReference>
<dbReference type="InterPro" id="IPR009051">
    <property type="entry name" value="Helical_ferredxn"/>
</dbReference>
<dbReference type="Gene3D" id="2.60.40.10">
    <property type="entry name" value="Immunoglobulins"/>
    <property type="match status" value="1"/>
</dbReference>
<dbReference type="GO" id="GO:0046872">
    <property type="term" value="F:metal ion binding"/>
    <property type="evidence" value="ECO:0007669"/>
    <property type="project" value="UniProtKB-KW"/>
</dbReference>
<evidence type="ECO:0000256" key="5">
    <source>
        <dbReference type="ARBA" id="ARBA00023004"/>
    </source>
</evidence>
<comment type="caution">
    <text evidence="11">The sequence shown here is derived from an EMBL/GenBank/DDBJ whole genome shotgun (WGS) entry which is preliminary data.</text>
</comment>
<feature type="domain" description="4Fe-4S ferredoxin-type" evidence="9">
    <location>
        <begin position="103"/>
        <end position="133"/>
    </location>
</feature>
<keyword evidence="7" id="KW-0812">Transmembrane</keyword>
<dbReference type="PROSITE" id="PS00198">
    <property type="entry name" value="4FE4S_FER_1"/>
    <property type="match status" value="1"/>
</dbReference>
<dbReference type="Gene3D" id="1.10.1060.10">
    <property type="entry name" value="Alpha-helical ferredoxin"/>
    <property type="match status" value="1"/>
</dbReference>
<evidence type="ECO:0000256" key="7">
    <source>
        <dbReference type="SAM" id="Phobius"/>
    </source>
</evidence>
<dbReference type="SUPFAM" id="SSF54862">
    <property type="entry name" value="4Fe-4S ferredoxins"/>
    <property type="match status" value="1"/>
</dbReference>
<evidence type="ECO:0000259" key="8">
    <source>
        <dbReference type="Pfam" id="PF11614"/>
    </source>
</evidence>
<keyword evidence="6" id="KW-0411">Iron-sulfur</keyword>
<proteinExistence type="predicted"/>
<feature type="transmembrane region" description="Helical" evidence="7">
    <location>
        <begin position="346"/>
        <end position="365"/>
    </location>
</feature>
<reference evidence="11 12" key="1">
    <citation type="submission" date="2020-08" db="EMBL/GenBank/DDBJ databases">
        <title>Genomic Encyclopedia of Type Strains, Phase IV (KMG-IV): sequencing the most valuable type-strain genomes for metagenomic binning, comparative biology and taxonomic classification.</title>
        <authorList>
            <person name="Goeker M."/>
        </authorList>
    </citation>
    <scope>NUCLEOTIDE SEQUENCE [LARGE SCALE GENOMIC DNA]</scope>
    <source>
        <strain evidence="11 12">DSM 22368</strain>
    </source>
</reference>
<dbReference type="PANTHER" id="PTHR30176:SF3">
    <property type="entry name" value="FERREDOXIN-TYPE PROTEIN NAPH"/>
    <property type="match status" value="1"/>
</dbReference>
<keyword evidence="7" id="KW-1133">Transmembrane helix</keyword>
<dbReference type="GO" id="GO:0005886">
    <property type="term" value="C:plasma membrane"/>
    <property type="evidence" value="ECO:0007669"/>
    <property type="project" value="TreeGrafter"/>
</dbReference>
<protein>
    <submittedName>
        <fullName evidence="11">Cytochrome c oxidase accessory protein FixG</fullName>
    </submittedName>
</protein>
<feature type="transmembrane region" description="Helical" evidence="7">
    <location>
        <begin position="197"/>
        <end position="221"/>
    </location>
</feature>
<evidence type="ECO:0000256" key="3">
    <source>
        <dbReference type="ARBA" id="ARBA00022723"/>
    </source>
</evidence>
<dbReference type="AlphaFoldDB" id="A0A7X0JVV1"/>
<evidence type="ECO:0000256" key="6">
    <source>
        <dbReference type="ARBA" id="ARBA00023014"/>
    </source>
</evidence>
<dbReference type="GO" id="GO:0051539">
    <property type="term" value="F:4 iron, 4 sulfur cluster binding"/>
    <property type="evidence" value="ECO:0007669"/>
    <property type="project" value="UniProtKB-KW"/>
</dbReference>
<keyword evidence="2" id="KW-0004">4Fe-4S</keyword>
<dbReference type="InterPro" id="IPR032879">
    <property type="entry name" value="FixG_C"/>
</dbReference>
<feature type="transmembrane region" description="Helical" evidence="7">
    <location>
        <begin position="170"/>
        <end position="191"/>
    </location>
</feature>
<evidence type="ECO:0000313" key="11">
    <source>
        <dbReference type="EMBL" id="MBB6522668.1"/>
    </source>
</evidence>
<dbReference type="PANTHER" id="PTHR30176">
    <property type="entry name" value="FERREDOXIN-TYPE PROTEIN NAPH"/>
    <property type="match status" value="1"/>
</dbReference>
<dbReference type="EMBL" id="JACHHT010000002">
    <property type="protein sequence ID" value="MBB6522668.1"/>
    <property type="molecule type" value="Genomic_DNA"/>
</dbReference>
<organism evidence="11 12">
    <name type="scientific">Pseudoteredinibacter isoporae</name>
    <dbReference type="NCBI Taxonomy" id="570281"/>
    <lineage>
        <taxon>Bacteria</taxon>
        <taxon>Pseudomonadati</taxon>
        <taxon>Pseudomonadota</taxon>
        <taxon>Gammaproteobacteria</taxon>
        <taxon>Cellvibrionales</taxon>
        <taxon>Cellvibrionaceae</taxon>
        <taxon>Pseudoteredinibacter</taxon>
    </lineage>
</organism>
<dbReference type="InParanoid" id="A0A7X0JVV1"/>
<evidence type="ECO:0000313" key="12">
    <source>
        <dbReference type="Proteomes" id="UP000528457"/>
    </source>
</evidence>
<feature type="transmembrane region" description="Helical" evidence="7">
    <location>
        <begin position="49"/>
        <end position="69"/>
    </location>
</feature>
<keyword evidence="1" id="KW-0813">Transport</keyword>
<keyword evidence="12" id="KW-1185">Reference proteome</keyword>
<evidence type="ECO:0000259" key="10">
    <source>
        <dbReference type="Pfam" id="PF13746"/>
    </source>
</evidence>
<dbReference type="InterPro" id="IPR017896">
    <property type="entry name" value="4Fe4S_Fe-S-bd"/>
</dbReference>
<keyword evidence="4" id="KW-0249">Electron transport</keyword>
<keyword evidence="7" id="KW-0472">Membrane</keyword>
<dbReference type="Pfam" id="PF12801">
    <property type="entry name" value="Fer4_5"/>
    <property type="match status" value="1"/>
</dbReference>
<evidence type="ECO:0000256" key="4">
    <source>
        <dbReference type="ARBA" id="ARBA00022982"/>
    </source>
</evidence>
<feature type="transmembrane region" description="Helical" evidence="7">
    <location>
        <begin position="97"/>
        <end position="118"/>
    </location>
</feature>
<dbReference type="Pfam" id="PF11614">
    <property type="entry name" value="FixG_C"/>
    <property type="match status" value="1"/>
</dbReference>
<dbReference type="InterPro" id="IPR017900">
    <property type="entry name" value="4Fe4S_Fe_S_CS"/>
</dbReference>
<feature type="domain" description="FixG C-terminal immunoglobulin-like" evidence="8">
    <location>
        <begin position="360"/>
        <end position="476"/>
    </location>
</feature>
<accession>A0A7X0JVV1</accession>
<dbReference type="Proteomes" id="UP000528457">
    <property type="component" value="Unassembled WGS sequence"/>
</dbReference>
<dbReference type="RefSeq" id="WP_166845447.1">
    <property type="nucleotide sequence ID" value="NZ_JAAONY010000002.1"/>
</dbReference>
<dbReference type="Pfam" id="PF13746">
    <property type="entry name" value="Fer4_18"/>
    <property type="match status" value="1"/>
</dbReference>
<dbReference type="InterPro" id="IPR014116">
    <property type="entry name" value="Cyt_c_oxidase_cbb3_FixG"/>
</dbReference>
<evidence type="ECO:0000256" key="1">
    <source>
        <dbReference type="ARBA" id="ARBA00022448"/>
    </source>
</evidence>
<name>A0A7X0JVV1_9GAMM</name>
<evidence type="ECO:0000259" key="9">
    <source>
        <dbReference type="Pfam" id="PF12801"/>
    </source>
</evidence>
<dbReference type="InterPro" id="IPR051684">
    <property type="entry name" value="Electron_Trans/Redox"/>
</dbReference>
<keyword evidence="3" id="KW-0479">Metal-binding</keyword>
<gene>
    <name evidence="11" type="ORF">HNR48_002953</name>
</gene>
<dbReference type="InterPro" id="IPR013783">
    <property type="entry name" value="Ig-like_fold"/>
</dbReference>
<sequence>MPVTTTNTPEKIPLTSIDVSPPEIEPQYKELYEGHRVYVRKTEGRFQRLRRYIAAPLLLAFFLFPWLQIDGRQAVFFDLTEQKFYIFWSVFWPQDGILLASLLIIAAFGLFAVTVWAGRVWCGFACPQTIWTTMFMWVENFVEGDRNRRIRLDAAPWSLHKLKLKASKHFLWALIASATGITFIAYFYGTLPLLSDIASLTISVESALWLLLFIVLTYLNAGYMREQVCKHMCPYSRFQSVMYDQSTLMVSYDEQRGEPRGPRKLRSNYKKEGLGSCIDCDWCVQVCPADIDIRNGWQAECINCGLCIDACDNVMERMGYQKGLIRFASAQVLGGFWQRFKQPRMLGYSICLVLMASLFGTNLGGREALSIDVIRDRGVHLYRERNGQIENVYTVKLNNMSNEPMEVSLDVDSSEPFQLTGRRHHYLEAGEVFTVPLRITIAADGLEKSNYQLAISAVHSEDEQGRVLQTVAFIAPNPVASNL</sequence>
<keyword evidence="5" id="KW-0408">Iron</keyword>
<feature type="domain" description="4Fe-4S ferredoxin-type" evidence="10">
    <location>
        <begin position="224"/>
        <end position="329"/>
    </location>
</feature>
<evidence type="ECO:0000256" key="2">
    <source>
        <dbReference type="ARBA" id="ARBA00022485"/>
    </source>
</evidence>